<evidence type="ECO:0000256" key="2">
    <source>
        <dbReference type="ARBA" id="ARBA00022741"/>
    </source>
</evidence>
<keyword evidence="2 6" id="KW-0547">Nucleotide-binding</keyword>
<comment type="function">
    <text evidence="6">Binds and transfers iron-sulfur (Fe-S) clusters to target apoproteins. Can hydrolyze ATP.</text>
</comment>
<dbReference type="GO" id="GO:0051536">
    <property type="term" value="F:iron-sulfur cluster binding"/>
    <property type="evidence" value="ECO:0007669"/>
    <property type="project" value="UniProtKB-UniRule"/>
</dbReference>
<dbReference type="CDD" id="cd02037">
    <property type="entry name" value="Mrp_NBP35"/>
    <property type="match status" value="1"/>
</dbReference>
<keyword evidence="3 6" id="KW-0067">ATP-binding</keyword>
<protein>
    <recommendedName>
        <fullName evidence="6">Iron-sulfur cluster carrier protein</fullName>
    </recommendedName>
</protein>
<reference evidence="7" key="1">
    <citation type="journal article" date="2020" name="mSystems">
        <title>Genome- and Community-Level Interaction Insights into Carbon Utilization and Element Cycling Functions of Hydrothermarchaeota in Hydrothermal Sediment.</title>
        <authorList>
            <person name="Zhou Z."/>
            <person name="Liu Y."/>
            <person name="Xu W."/>
            <person name="Pan J."/>
            <person name="Luo Z.H."/>
            <person name="Li M."/>
        </authorList>
    </citation>
    <scope>NUCLEOTIDE SEQUENCE [LARGE SCALE GENOMIC DNA]</scope>
    <source>
        <strain evidence="7">SpSt-897</strain>
    </source>
</reference>
<dbReference type="InterPro" id="IPR000808">
    <property type="entry name" value="Mrp-like_CS"/>
</dbReference>
<dbReference type="InterPro" id="IPR019591">
    <property type="entry name" value="Mrp/NBP35_ATP-bd"/>
</dbReference>
<dbReference type="InterPro" id="IPR027417">
    <property type="entry name" value="P-loop_NTPase"/>
</dbReference>
<dbReference type="GO" id="GO:0140663">
    <property type="term" value="F:ATP-dependent FeS chaperone activity"/>
    <property type="evidence" value="ECO:0007669"/>
    <property type="project" value="InterPro"/>
</dbReference>
<dbReference type="PANTHER" id="PTHR23264">
    <property type="entry name" value="NUCLEOTIDE-BINDING PROTEIN NBP35 YEAST -RELATED"/>
    <property type="match status" value="1"/>
</dbReference>
<evidence type="ECO:0000256" key="5">
    <source>
        <dbReference type="ARBA" id="ARBA00023014"/>
    </source>
</evidence>
<dbReference type="GO" id="GO:0046872">
    <property type="term" value="F:metal ion binding"/>
    <property type="evidence" value="ECO:0007669"/>
    <property type="project" value="UniProtKB-KW"/>
</dbReference>
<accession>A0A7C3Z937</accession>
<evidence type="ECO:0000256" key="6">
    <source>
        <dbReference type="HAMAP-Rule" id="MF_02040"/>
    </source>
</evidence>
<keyword evidence="6" id="KW-0378">Hydrolase</keyword>
<name>A0A7C3Z937_9BACT</name>
<sequence length="290" mass="31245">MADDQDDKRTQGQPETLAEVWEAELKAKERLAQITHKLLVMSGKGGVGKSTVAVYLALGLARRGHRVGLLDVDLHGPDIARMLGLKGRLHMGPEGGIQPQAGQENLEVVSIEGFLADRDAPVIWRGPMKHKAIRQFLGEVEWGRLDYLVIDSPPGTGDEPLSVARIASEARAVIVTTPQEVALADVRKAINFCRQVNLAILGLVENMSVLICPHCGGEIHLFRRGGGEKTAAAMGIPFLGSLPFDLRVMEGGDLGQPLDETSETSPFSRALAALLDAVEAGCRQQLGREK</sequence>
<dbReference type="GO" id="GO:0016226">
    <property type="term" value="P:iron-sulfur cluster assembly"/>
    <property type="evidence" value="ECO:0007669"/>
    <property type="project" value="InterPro"/>
</dbReference>
<dbReference type="InterPro" id="IPR033756">
    <property type="entry name" value="YlxH/NBP35"/>
</dbReference>
<evidence type="ECO:0000256" key="4">
    <source>
        <dbReference type="ARBA" id="ARBA00023004"/>
    </source>
</evidence>
<dbReference type="GO" id="GO:0005524">
    <property type="term" value="F:ATP binding"/>
    <property type="evidence" value="ECO:0007669"/>
    <property type="project" value="UniProtKB-UniRule"/>
</dbReference>
<dbReference type="HAMAP" id="MF_02040">
    <property type="entry name" value="Mrp_NBP35"/>
    <property type="match status" value="1"/>
</dbReference>
<dbReference type="PANTHER" id="PTHR23264:SF19">
    <property type="entry name" value="CYTOSOLIC FE-S CLUSTER ASSEMBLY FACTOR NUBP2"/>
    <property type="match status" value="1"/>
</dbReference>
<comment type="caution">
    <text evidence="7">The sequence shown here is derived from an EMBL/GenBank/DDBJ whole genome shotgun (WGS) entry which is preliminary data.</text>
</comment>
<comment type="subunit">
    <text evidence="6">Homodimer.</text>
</comment>
<organism evidence="7">
    <name type="scientific">Desulfobacca acetoxidans</name>
    <dbReference type="NCBI Taxonomy" id="60893"/>
    <lineage>
        <taxon>Bacteria</taxon>
        <taxon>Pseudomonadati</taxon>
        <taxon>Thermodesulfobacteriota</taxon>
        <taxon>Desulfobaccia</taxon>
        <taxon>Desulfobaccales</taxon>
        <taxon>Desulfobaccaceae</taxon>
        <taxon>Desulfobacca</taxon>
    </lineage>
</organism>
<dbReference type="Pfam" id="PF10609">
    <property type="entry name" value="ParA"/>
    <property type="match status" value="1"/>
</dbReference>
<dbReference type="Gene3D" id="3.40.50.300">
    <property type="entry name" value="P-loop containing nucleotide triphosphate hydrolases"/>
    <property type="match status" value="1"/>
</dbReference>
<gene>
    <name evidence="7" type="ORF">ENW96_09025</name>
</gene>
<dbReference type="GO" id="GO:0005829">
    <property type="term" value="C:cytosol"/>
    <property type="evidence" value="ECO:0007669"/>
    <property type="project" value="TreeGrafter"/>
</dbReference>
<dbReference type="AlphaFoldDB" id="A0A7C3Z937"/>
<proteinExistence type="inferred from homology"/>
<dbReference type="FunFam" id="3.40.50.300:FF:001119">
    <property type="entry name" value="Iron-sulfur cluster carrier protein"/>
    <property type="match status" value="1"/>
</dbReference>
<evidence type="ECO:0000313" key="7">
    <source>
        <dbReference type="EMBL" id="HGF34510.1"/>
    </source>
</evidence>
<evidence type="ECO:0000256" key="1">
    <source>
        <dbReference type="ARBA" id="ARBA00022723"/>
    </source>
</evidence>
<comment type="similarity">
    <text evidence="6">Belongs to the Mrp/NBP35 ATP-binding proteins family.</text>
</comment>
<dbReference type="GO" id="GO:0016887">
    <property type="term" value="F:ATP hydrolysis activity"/>
    <property type="evidence" value="ECO:0007669"/>
    <property type="project" value="UniProtKB-UniRule"/>
</dbReference>
<dbReference type="PROSITE" id="PS01215">
    <property type="entry name" value="MRP"/>
    <property type="match status" value="1"/>
</dbReference>
<keyword evidence="5 6" id="KW-0411">Iron-sulfur</keyword>
<keyword evidence="4 6" id="KW-0408">Iron</keyword>
<feature type="binding site" evidence="6">
    <location>
        <begin position="43"/>
        <end position="50"/>
    </location>
    <ligand>
        <name>ATP</name>
        <dbReference type="ChEBI" id="CHEBI:30616"/>
    </ligand>
</feature>
<dbReference type="EMBL" id="DTMF01000217">
    <property type="protein sequence ID" value="HGF34510.1"/>
    <property type="molecule type" value="Genomic_DNA"/>
</dbReference>
<evidence type="ECO:0000256" key="3">
    <source>
        <dbReference type="ARBA" id="ARBA00022840"/>
    </source>
</evidence>
<keyword evidence="1 6" id="KW-0479">Metal-binding</keyword>
<dbReference type="SUPFAM" id="SSF52540">
    <property type="entry name" value="P-loop containing nucleoside triphosphate hydrolases"/>
    <property type="match status" value="1"/>
</dbReference>